<dbReference type="KEGG" id="bmei:Spa11_45980"/>
<dbReference type="AlphaFoldDB" id="A0A518KF07"/>
<dbReference type="RefSeq" id="WP_145116808.1">
    <property type="nucleotide sequence ID" value="NZ_CP036349.1"/>
</dbReference>
<evidence type="ECO:0000313" key="2">
    <source>
        <dbReference type="EMBL" id="QDV76368.1"/>
    </source>
</evidence>
<accession>A0A518KF07</accession>
<evidence type="ECO:0000256" key="1">
    <source>
        <dbReference type="SAM" id="MobiDB-lite"/>
    </source>
</evidence>
<feature type="compositionally biased region" description="Acidic residues" evidence="1">
    <location>
        <begin position="219"/>
        <end position="234"/>
    </location>
</feature>
<proteinExistence type="predicted"/>
<name>A0A518KF07_9BACT</name>
<protein>
    <submittedName>
        <fullName evidence="2">Uncharacterized protein</fullName>
    </submittedName>
</protein>
<sequence>MLPSDPITDESFSQPSAGPIPSTGHVVGEEPRVETDLSAQTVESSSPFVGQWNQLVSTTNWEKGRIIADWREAVRKSGAHVTEYSDEAWTRLVGNVTSQHVGRLRRAHERFGAVRSQYSGLFWSHFQAALDWDDAEMWLEGAINNRWSVSQMRGARWEANGGGPEGPTDGQVIEAQIDEDSYNALSGGEEASSEEARSGGATDDETVAAASRESAATVEADESDAPFEADGDGDVAEKAPRVRPFADMAKLPDDVADAFEQFKLVILSHKMTGWDAISRDDLLGALDALKALAVAPSDDN</sequence>
<dbReference type="Proteomes" id="UP000316426">
    <property type="component" value="Chromosome"/>
</dbReference>
<gene>
    <name evidence="2" type="ORF">Spa11_45980</name>
</gene>
<feature type="region of interest" description="Disordered" evidence="1">
    <location>
        <begin position="1"/>
        <end position="31"/>
    </location>
</feature>
<evidence type="ECO:0000313" key="3">
    <source>
        <dbReference type="Proteomes" id="UP000316426"/>
    </source>
</evidence>
<feature type="region of interest" description="Disordered" evidence="1">
    <location>
        <begin position="185"/>
        <end position="236"/>
    </location>
</feature>
<keyword evidence="3" id="KW-1185">Reference proteome</keyword>
<organism evidence="2 3">
    <name type="scientific">Botrimarina mediterranea</name>
    <dbReference type="NCBI Taxonomy" id="2528022"/>
    <lineage>
        <taxon>Bacteria</taxon>
        <taxon>Pseudomonadati</taxon>
        <taxon>Planctomycetota</taxon>
        <taxon>Planctomycetia</taxon>
        <taxon>Pirellulales</taxon>
        <taxon>Lacipirellulaceae</taxon>
        <taxon>Botrimarina</taxon>
    </lineage>
</organism>
<dbReference type="EMBL" id="CP036349">
    <property type="protein sequence ID" value="QDV76368.1"/>
    <property type="molecule type" value="Genomic_DNA"/>
</dbReference>
<reference evidence="2 3" key="1">
    <citation type="submission" date="2019-02" db="EMBL/GenBank/DDBJ databases">
        <title>Deep-cultivation of Planctomycetes and their phenomic and genomic characterization uncovers novel biology.</title>
        <authorList>
            <person name="Wiegand S."/>
            <person name="Jogler M."/>
            <person name="Boedeker C."/>
            <person name="Pinto D."/>
            <person name="Vollmers J."/>
            <person name="Rivas-Marin E."/>
            <person name="Kohn T."/>
            <person name="Peeters S.H."/>
            <person name="Heuer A."/>
            <person name="Rast P."/>
            <person name="Oberbeckmann S."/>
            <person name="Bunk B."/>
            <person name="Jeske O."/>
            <person name="Meyerdierks A."/>
            <person name="Storesund J.E."/>
            <person name="Kallscheuer N."/>
            <person name="Luecker S."/>
            <person name="Lage O.M."/>
            <person name="Pohl T."/>
            <person name="Merkel B.J."/>
            <person name="Hornburger P."/>
            <person name="Mueller R.-W."/>
            <person name="Bruemmer F."/>
            <person name="Labrenz M."/>
            <person name="Spormann A.M."/>
            <person name="Op den Camp H."/>
            <person name="Overmann J."/>
            <person name="Amann R."/>
            <person name="Jetten M.S.M."/>
            <person name="Mascher T."/>
            <person name="Medema M.H."/>
            <person name="Devos D.P."/>
            <person name="Kaster A.-K."/>
            <person name="Ovreas L."/>
            <person name="Rohde M."/>
            <person name="Galperin M.Y."/>
            <person name="Jogler C."/>
        </authorList>
    </citation>
    <scope>NUCLEOTIDE SEQUENCE [LARGE SCALE GENOMIC DNA]</scope>
    <source>
        <strain evidence="2 3">Spa11</strain>
    </source>
</reference>